<dbReference type="InterPro" id="IPR001650">
    <property type="entry name" value="Helicase_C-like"/>
</dbReference>
<dbReference type="STRING" id="1121950.SAMN02745243_02526"/>
<feature type="region of interest" description="Disordered" evidence="2">
    <location>
        <begin position="2682"/>
        <end position="2702"/>
    </location>
</feature>
<feature type="coiled-coil region" evidence="1">
    <location>
        <begin position="2597"/>
        <end position="2624"/>
    </location>
</feature>
<organism evidence="4 5">
    <name type="scientific">Hespellia stercorisuis DSM 15480</name>
    <dbReference type="NCBI Taxonomy" id="1121950"/>
    <lineage>
        <taxon>Bacteria</taxon>
        <taxon>Bacillati</taxon>
        <taxon>Bacillota</taxon>
        <taxon>Clostridia</taxon>
        <taxon>Lachnospirales</taxon>
        <taxon>Lachnospiraceae</taxon>
        <taxon>Hespellia</taxon>
    </lineage>
</organism>
<name>A0A1M6QTX3_9FIRM</name>
<sequence>MAKINDIRNLAETTAEEVTRSPRDWMRYLDTAANLYRYSFTDNLLIHVQRPDATACAELEQWNLKMNRWVNRGAKGIALLDDTGPRRKLRYVFDVSDTHMVRGGRTPALWKMQEQYSQSLLNHLTDAYGLEGDDATIIENALLEIASQITDENMEEAMEGLQYEVKGSYLEGLEEDTVRVQFRNLMMNSAYYSLSRRCDLNPMEDLDEEDFIGITDFNHLSVLSFLGNAVSEAVEPVLRDIGRTIKGYYLEEQKQIQEKQIEESQNMVANTKEMLYNKFNELTCESEKGGIDHGNDISSQGRLPVSEPGTGGRAGDHREVRDATEDISEGTQEELVSEHASDRETGQPSDGSRESSRGEDGSSNETTEEDISRAGQSDTADGMGRIYEQSDSNGRGEHLDGVGVQLIEETTEHDLSEAEEIEASALSLPELPTVEQQKRAIEERMAALYADEISIPSEVVDEVLRSGSNHDRSQLRIIHNFMSAQSMEDYTDFIKREYGTGGKGYQIGGQEYSIWFDELGMQIALGHTVEDKLLDKAFLSWEDVTGRTKQLLDQGEYAPQVILDAARDNALLEHAQALAFMERDMSEGVAELVFDHMELFQGGFQTMEENLKEYLSHPENVAELVERLEGLAIAYEEDPSIMRFHHYKPDRVLRQFQKLTLETIPFQAREDFMWQPPQIIITQDEIDAFLARGGAYSDGRLSTYSYFLQHEDNSDRTDFIKERYGTGGCSHALCGADNSHADYDAKGLQLARGAYGNEEVKILLKWPVVAKRVAYLIEQDKYLQAKDFSRMADYERSEMAGKVIRFYNYLPQEVMRPWEGNMDYGEYRNDVISLLSNEDGQAGLLEKMDAILAELPVDFRDYERKVQLLSELHQYVEGNFTIFPVKEQIPEAAEIGQISMFEFLNTSEVNAPEEVLTEVADQTVDTKDEALDVKEAESPVGDEEESHLPFEAAKKLWEEGYVYDDYVLRSTTGELIRESMENTDFDLDDFSPEQVEVIRQVAEKGGVLEPILNPEFSPEQMQLITDVVDRMMAQEKRWYQNEVDAVAGHVMTPDEVNEQRKERNMPLEPVEELEGATQSASSKEPMDVERHNFHITDNDLGAGGPKAKYHANVEAIQLLQTIESENRLATPEEQEILSRYVGWGGIPHAFDERNSDWSNEYQELKSLLSEEEYEAARASTLNAFYTSPTVIGAMYEALGNMGLEKGNLLEPSCGVGNFMGLLPESMQESKMYGVELDSISGRIAQQLYQKNPIAVQGFETTDYPDSFFDCVIGNVPFGSYKVADRKYDRHNFMIHDYFIAKSLDLVRPGGVVAVVTSSGTMDKQSSAVREYIANRADLLGAIRLPNNAFQRNANTGVVADILFFQKRDRVSLEKPDWIQLGVTEEGYTVNAYFAEHQEMVLGEFTTESTQYGKQEVTVRAIEGANLAEQLKMAVSHIHGSITEVELEDSELDEVDSSIPADPSVKNFSFTNVDGQVYYRENSKMNRMELPKMTSERVLGMIAIRNLTQELIECQLNDGNDAEVKNLQNQLNEKYDDFTAQYGLISNTANRRAFNQDSSYCLLSSLELLDEQGNLERKADIFTKRTIRKAEPVTSVDTASEALAVCIGEKAKVDVPFMAELAGKSEQEITDELAGVIFQNPLTNLWEPSDEYLSGNVREKLRTARTFAEGHPEYEINVQYLEKVQPKELEASEIEVRLGATWINPQYVTDFMGEIFHTPFYRLGRAINCNYASVSGQWEISGKTTDSGNPMINSTYGTRRANAYRLLEDALNLKDTKIYDTVSDAEGKERRVLNKQETMLAQQKQEMIKDAFKEWVFKDIDRREDLCQIYNELYNSIRPREYDGSHIQFVGMTPEISLMPHQKNAVAHVLYGNNTLLAHCVGAGKTFQMIASGMESKRLGLAQKCLYVVPNHLTEQWGNDFLRLYPGANVLVATKKDFEPANRKKFCSRIAMGDYDAIIIGHSQFERIPLSKERQVATINRQIDDITNAIADASSEDGSRFTIKQLEKTKKGLQVRLEKLNDQQRKDDVVTFEQLGVDRLFVDESHFYKNMFLYTKMRNVAGIAQTDAQKSSDMFMKCQYMDEITGGKGVTFATGTPVSNSMVELYTIMRYLQYDQIQQMGLGHFDAWAASFGETVTAIELSPEGTGYRAKTRFARFFNLPELISLFKESADIQTADMLNLPIPEAEYINEVLKPSETQQEMVSSFADRAEAVRGGAVDPRADNMLKITNDGRKCALDQRLINDMLPDEPDSKVNRCVDNAFQIWQESMPNKSAQLIFCDLSTPKSDGSFNVYDDVREKLVAKGIPREEVAFIHEATTEVKKAELFAKVRSGQVRILLGSTPKLGAGTNIQDRLIALHHLDCPWKPADLEQQEGRILRQGNQNKKVKIFRYVTENTFDSYMWQILENKQKFISQIMTSKSPVRACEDVDDTALSYAEIKALATGNPYIKEKMDLDIQVSKLKLLKANHTSQKYRLESDIARTYPMQITAVKERIAGLSSDLEVVKPVLEQEKESFVITIGGKTFTDKKEAGTALIAACAGLKAVNTAGVVGDYHGFSLTANFDSFYQKYMLTVKRQCSYNIEIGKDALGNIQRINNVFSGIGKQLPEAQQKLENLQEQLKTALEEVQKPFAQEDVLTEKMERLSELNALLNMDESGPSEAIGVEEDADVADCGRKASNLAGRVSESSRIADSPNKPSVLSKLKEKQVQAVNTIQNTSHARKNEQVL</sequence>
<dbReference type="InterPro" id="IPR029063">
    <property type="entry name" value="SAM-dependent_MTases_sf"/>
</dbReference>
<protein>
    <submittedName>
        <fullName evidence="4">Adenine-specific DNA methylase, N12 class</fullName>
    </submittedName>
</protein>
<reference evidence="4 5" key="1">
    <citation type="submission" date="2016-11" db="EMBL/GenBank/DDBJ databases">
        <authorList>
            <person name="Jaros S."/>
            <person name="Januszkiewicz K."/>
            <person name="Wedrychowicz H."/>
        </authorList>
    </citation>
    <scope>NUCLEOTIDE SEQUENCE [LARGE SCALE GENOMIC DNA]</scope>
    <source>
        <strain evidence="4 5">DSM 15480</strain>
    </source>
</reference>
<proteinExistence type="predicted"/>
<dbReference type="PANTHER" id="PTHR41313">
    <property type="entry name" value="ADENINE-SPECIFIC METHYLTRANSFERASE"/>
    <property type="match status" value="1"/>
</dbReference>
<feature type="compositionally biased region" description="Basic and acidic residues" evidence="2">
    <location>
        <begin position="314"/>
        <end position="324"/>
    </location>
</feature>
<dbReference type="PROSITE" id="PS51194">
    <property type="entry name" value="HELICASE_CTER"/>
    <property type="match status" value="1"/>
</dbReference>
<dbReference type="InterPro" id="IPR052933">
    <property type="entry name" value="DNA_Protect_Modify"/>
</dbReference>
<gene>
    <name evidence="4" type="ORF">SAMN02745243_02526</name>
</gene>
<dbReference type="EMBL" id="FQZY01000037">
    <property type="protein sequence ID" value="SHK23656.1"/>
    <property type="molecule type" value="Genomic_DNA"/>
</dbReference>
<keyword evidence="4" id="KW-0808">Transferase</keyword>
<dbReference type="GO" id="GO:0032259">
    <property type="term" value="P:methylation"/>
    <property type="evidence" value="ECO:0007669"/>
    <property type="project" value="UniProtKB-KW"/>
</dbReference>
<dbReference type="Proteomes" id="UP000184301">
    <property type="component" value="Unassembled WGS sequence"/>
</dbReference>
<evidence type="ECO:0000259" key="3">
    <source>
        <dbReference type="PROSITE" id="PS51194"/>
    </source>
</evidence>
<dbReference type="SMART" id="SM00487">
    <property type="entry name" value="DEXDc"/>
    <property type="match status" value="1"/>
</dbReference>
<evidence type="ECO:0000256" key="2">
    <source>
        <dbReference type="SAM" id="MobiDB-lite"/>
    </source>
</evidence>
<dbReference type="GO" id="GO:0009007">
    <property type="term" value="F:site-specific DNA-methyltransferase (adenine-specific) activity"/>
    <property type="evidence" value="ECO:0007669"/>
    <property type="project" value="UniProtKB-EC"/>
</dbReference>
<dbReference type="PRINTS" id="PR00507">
    <property type="entry name" value="N12N6MTFRASE"/>
</dbReference>
<feature type="region of interest" description="Disordered" evidence="2">
    <location>
        <begin position="1056"/>
        <end position="1086"/>
    </location>
</feature>
<feature type="compositionally biased region" description="Basic and acidic residues" evidence="2">
    <location>
        <begin position="336"/>
        <end position="360"/>
    </location>
</feature>
<keyword evidence="5" id="KW-1185">Reference proteome</keyword>
<dbReference type="InterPro" id="IPR027417">
    <property type="entry name" value="P-loop_NTPase"/>
</dbReference>
<feature type="compositionally biased region" description="Polar residues" evidence="2">
    <location>
        <begin position="2683"/>
        <end position="2696"/>
    </location>
</feature>
<dbReference type="OrthoDB" id="9815272at2"/>
<dbReference type="Pfam" id="PF00271">
    <property type="entry name" value="Helicase_C"/>
    <property type="match status" value="1"/>
</dbReference>
<dbReference type="GO" id="GO:0005524">
    <property type="term" value="F:ATP binding"/>
    <property type="evidence" value="ECO:0007669"/>
    <property type="project" value="InterPro"/>
</dbReference>
<dbReference type="Pfam" id="PF04851">
    <property type="entry name" value="ResIII"/>
    <property type="match status" value="1"/>
</dbReference>
<dbReference type="SMART" id="SM00490">
    <property type="entry name" value="HELICc"/>
    <property type="match status" value="1"/>
</dbReference>
<dbReference type="PANTHER" id="PTHR41313:SF1">
    <property type="entry name" value="DNA METHYLASE ADENINE-SPECIFIC DOMAIN-CONTAINING PROTEIN"/>
    <property type="match status" value="1"/>
</dbReference>
<dbReference type="GO" id="GO:0003677">
    <property type="term" value="F:DNA binding"/>
    <property type="evidence" value="ECO:0007669"/>
    <property type="project" value="InterPro"/>
</dbReference>
<dbReference type="GO" id="GO:0006304">
    <property type="term" value="P:DNA modification"/>
    <property type="evidence" value="ECO:0007669"/>
    <property type="project" value="InterPro"/>
</dbReference>
<evidence type="ECO:0000256" key="1">
    <source>
        <dbReference type="SAM" id="Coils"/>
    </source>
</evidence>
<dbReference type="Gene3D" id="3.40.50.150">
    <property type="entry name" value="Vaccinia Virus protein VP39"/>
    <property type="match status" value="1"/>
</dbReference>
<dbReference type="Pfam" id="PF07669">
    <property type="entry name" value="Eco57I"/>
    <property type="match status" value="1"/>
</dbReference>
<accession>A0A1M6QTX3</accession>
<feature type="coiled-coil region" evidence="1">
    <location>
        <begin position="1975"/>
        <end position="2022"/>
    </location>
</feature>
<dbReference type="GO" id="GO:0016787">
    <property type="term" value="F:hydrolase activity"/>
    <property type="evidence" value="ECO:0007669"/>
    <property type="project" value="InterPro"/>
</dbReference>
<evidence type="ECO:0000313" key="4">
    <source>
        <dbReference type="EMBL" id="SHK23656.1"/>
    </source>
</evidence>
<keyword evidence="4" id="KW-0489">Methyltransferase</keyword>
<feature type="domain" description="Helicase C-terminal" evidence="3">
    <location>
        <begin position="2256"/>
        <end position="2422"/>
    </location>
</feature>
<evidence type="ECO:0000313" key="5">
    <source>
        <dbReference type="Proteomes" id="UP000184301"/>
    </source>
</evidence>
<keyword evidence="1" id="KW-0175">Coiled coil</keyword>
<dbReference type="InterPro" id="IPR006935">
    <property type="entry name" value="Helicase/UvrB_N"/>
</dbReference>
<dbReference type="InterPro" id="IPR014001">
    <property type="entry name" value="Helicase_ATP-bd"/>
</dbReference>
<dbReference type="InterPro" id="IPR011639">
    <property type="entry name" value="MethylTrfase_TaqI-like_dom"/>
</dbReference>
<dbReference type="SUPFAM" id="SSF52540">
    <property type="entry name" value="P-loop containing nucleoside triphosphate hydrolases"/>
    <property type="match status" value="2"/>
</dbReference>
<dbReference type="Gene3D" id="3.40.50.300">
    <property type="entry name" value="P-loop containing nucleotide triphosphate hydrolases"/>
    <property type="match status" value="2"/>
</dbReference>
<feature type="region of interest" description="Disordered" evidence="2">
    <location>
        <begin position="290"/>
        <end position="399"/>
    </location>
</feature>
<dbReference type="SUPFAM" id="SSF53335">
    <property type="entry name" value="S-adenosyl-L-methionine-dependent methyltransferases"/>
    <property type="match status" value="1"/>
</dbReference>